<proteinExistence type="predicted"/>
<dbReference type="Pfam" id="PF12228">
    <property type="entry name" value="DUF3604"/>
    <property type="match status" value="1"/>
</dbReference>
<feature type="signal peptide" evidence="1">
    <location>
        <begin position="1"/>
        <end position="30"/>
    </location>
</feature>
<reference evidence="2" key="1">
    <citation type="submission" date="2022-12" db="EMBL/GenBank/DDBJ databases">
        <title>Paracoccus sp. EF6 isolated from a lake water.</title>
        <authorList>
            <person name="Liu H."/>
        </authorList>
    </citation>
    <scope>NUCLEOTIDE SEQUENCE</scope>
    <source>
        <strain evidence="2">EF6</strain>
    </source>
</reference>
<sequence length="643" mass="70355">MATCCRPGPTHGRGLLAALVFFSASAVARAEPPGEVALEDFVQPVSTSPYAFRDFPDRVLFGDMHIHSNLSPDAGLLGTSLSPEDVYRAARGETVRSNTGQPFRLVRPLDFLVLTDHAEAMGLATMIRDSSPVLLASTRGREVWQGFNGGPEAALQAFGSLLADLSAGTDPFADIDMAGSIWPEFVELADRYNQPGVFTAMTGFEWTSQPDGNNLHRIVVFADGADKTSRVRPFSALDSQDPAELWNYMENYEALTGGRVFAHVHNGNLSNGIAFTAGTFDGTPMDADYAARRSRWEPIMEITQIKGDGETHPILSPDDEFASFERWDVTNLDGSAPKTPEMLRYEYARTALLTGLEVEARVGVNPYDFGFNGTTDSHTGLASSGEENYFGKFPGTEPGPDRFFKTVVPAADPSLRIISAQESAAGLTGAWVRENTRDEIFDAMLRKEIFATTGTRLRVRLFAGWDFKPGDELMSDFSGLGYTRGIPMGGRLDSPPQDAAPTFIVRAERDPDWANLDRIQIIKGWIDADGSSRERIYDIAVAGGREIGPDGRAREPVGSTVDLATATFTNTIGAPFLAGYWRDPDFDLSERAFYYVRVLEIPTPRWTTYDAVRFGLDLPEEVPSTVQDRAYSSPVWFTPAGGP</sequence>
<protein>
    <submittedName>
        <fullName evidence="2">DUF3604 domain-containing protein</fullName>
    </submittedName>
</protein>
<keyword evidence="3" id="KW-1185">Reference proteome</keyword>
<dbReference type="Gene3D" id="3.20.20.140">
    <property type="entry name" value="Metal-dependent hydrolases"/>
    <property type="match status" value="1"/>
</dbReference>
<dbReference type="SUPFAM" id="SSF89550">
    <property type="entry name" value="PHP domain-like"/>
    <property type="match status" value="1"/>
</dbReference>
<feature type="chain" id="PRO_5046350480" evidence="1">
    <location>
        <begin position="31"/>
        <end position="643"/>
    </location>
</feature>
<dbReference type="Proteomes" id="UP001149822">
    <property type="component" value="Unassembled WGS sequence"/>
</dbReference>
<dbReference type="EMBL" id="JAPTYD010000093">
    <property type="protein sequence ID" value="MCZ0964370.1"/>
    <property type="molecule type" value="Genomic_DNA"/>
</dbReference>
<name>A0ABT4JCC6_9RHOB</name>
<dbReference type="InterPro" id="IPR016195">
    <property type="entry name" value="Pol/histidinol_Pase-like"/>
</dbReference>
<keyword evidence="1" id="KW-0732">Signal</keyword>
<dbReference type="InterPro" id="IPR022028">
    <property type="entry name" value="DUF3604"/>
</dbReference>
<evidence type="ECO:0000313" key="3">
    <source>
        <dbReference type="Proteomes" id="UP001149822"/>
    </source>
</evidence>
<accession>A0ABT4JCC6</accession>
<evidence type="ECO:0000256" key="1">
    <source>
        <dbReference type="SAM" id="SignalP"/>
    </source>
</evidence>
<gene>
    <name evidence="2" type="ORF">OU682_22670</name>
</gene>
<organism evidence="2 3">
    <name type="scientific">Paracoccus benzoatiresistens</name>
    <dbReference type="NCBI Taxonomy" id="2997341"/>
    <lineage>
        <taxon>Bacteria</taxon>
        <taxon>Pseudomonadati</taxon>
        <taxon>Pseudomonadota</taxon>
        <taxon>Alphaproteobacteria</taxon>
        <taxon>Rhodobacterales</taxon>
        <taxon>Paracoccaceae</taxon>
        <taxon>Paracoccus</taxon>
    </lineage>
</organism>
<dbReference type="RefSeq" id="WP_268944462.1">
    <property type="nucleotide sequence ID" value="NZ_JAPTYD010000093.1"/>
</dbReference>
<evidence type="ECO:0000313" key="2">
    <source>
        <dbReference type="EMBL" id="MCZ0964370.1"/>
    </source>
</evidence>
<comment type="caution">
    <text evidence="2">The sequence shown here is derived from an EMBL/GenBank/DDBJ whole genome shotgun (WGS) entry which is preliminary data.</text>
</comment>